<evidence type="ECO:0000313" key="4">
    <source>
        <dbReference type="Proteomes" id="UP001642483"/>
    </source>
</evidence>
<dbReference type="SUPFAM" id="SSF46911">
    <property type="entry name" value="Ribosomal protein S18"/>
    <property type="match status" value="1"/>
</dbReference>
<reference evidence="3 4" key="1">
    <citation type="submission" date="2024-02" db="EMBL/GenBank/DDBJ databases">
        <authorList>
            <person name="Daric V."/>
            <person name="Darras S."/>
        </authorList>
    </citation>
    <scope>NUCLEOTIDE SEQUENCE [LARGE SCALE GENOMIC DNA]</scope>
</reference>
<comment type="caution">
    <text evidence="3">The sequence shown here is derived from an EMBL/GenBank/DDBJ whole genome shotgun (WGS) entry which is preliminary data.</text>
</comment>
<dbReference type="Pfam" id="PF01084">
    <property type="entry name" value="Ribosomal_S18"/>
    <property type="match status" value="1"/>
</dbReference>
<evidence type="ECO:0000256" key="1">
    <source>
        <dbReference type="ARBA" id="ARBA00022980"/>
    </source>
</evidence>
<dbReference type="InterPro" id="IPR036870">
    <property type="entry name" value="Ribosomal_bS18_sf"/>
</dbReference>
<keyword evidence="2" id="KW-0687">Ribonucleoprotein</keyword>
<dbReference type="Gene3D" id="4.10.640.10">
    <property type="entry name" value="Ribosomal protein S18"/>
    <property type="match status" value="1"/>
</dbReference>
<sequence>MAAPSSLCCNLYLASKTLFPFLMKRILPFTCISSRNYREIQGVQDGNVITIKGVLHEDNNKNIAPRHIIEDECPLRSRGIKVTYEDVLILQQFIASTGDVLSQEETGLCQHEYFKVISCVKMAQRADLLPGPENSSNVNPDGVKLNRYLTRYPVGSRTPIRSRGMPYRKIYYKVGDARVNRDAPQVENTQLMYPDLGETQRQHADRETA</sequence>
<evidence type="ECO:0000313" key="3">
    <source>
        <dbReference type="EMBL" id="CAK8680406.1"/>
    </source>
</evidence>
<organism evidence="3 4">
    <name type="scientific">Clavelina lepadiformis</name>
    <name type="common">Light-bulb sea squirt</name>
    <name type="synonym">Ascidia lepadiformis</name>
    <dbReference type="NCBI Taxonomy" id="159417"/>
    <lineage>
        <taxon>Eukaryota</taxon>
        <taxon>Metazoa</taxon>
        <taxon>Chordata</taxon>
        <taxon>Tunicata</taxon>
        <taxon>Ascidiacea</taxon>
        <taxon>Aplousobranchia</taxon>
        <taxon>Clavelinidae</taxon>
        <taxon>Clavelina</taxon>
    </lineage>
</organism>
<proteinExistence type="predicted"/>
<keyword evidence="4" id="KW-1185">Reference proteome</keyword>
<evidence type="ECO:0000256" key="2">
    <source>
        <dbReference type="ARBA" id="ARBA00023274"/>
    </source>
</evidence>
<dbReference type="Proteomes" id="UP001642483">
    <property type="component" value="Unassembled WGS sequence"/>
</dbReference>
<gene>
    <name evidence="3" type="ORF">CVLEPA_LOCUS10660</name>
</gene>
<name>A0ABP0FNZ1_CLALP</name>
<dbReference type="InterPro" id="IPR001648">
    <property type="entry name" value="Ribosomal_bS18"/>
</dbReference>
<dbReference type="PANTHER" id="PTHR13479:SF66">
    <property type="entry name" value="LARGE RIBOSOMAL SUBUNIT PROTEIN ML66"/>
    <property type="match status" value="1"/>
</dbReference>
<accession>A0ABP0FNZ1</accession>
<protein>
    <recommendedName>
        <fullName evidence="5">28S ribosomal protein S18a, mitochondrial</fullName>
    </recommendedName>
</protein>
<keyword evidence="1" id="KW-0689">Ribosomal protein</keyword>
<dbReference type="EMBL" id="CAWYQH010000068">
    <property type="protein sequence ID" value="CAK8680406.1"/>
    <property type="molecule type" value="Genomic_DNA"/>
</dbReference>
<dbReference type="PANTHER" id="PTHR13479">
    <property type="entry name" value="30S RIBOSOMAL PROTEIN S18"/>
    <property type="match status" value="1"/>
</dbReference>
<evidence type="ECO:0008006" key="5">
    <source>
        <dbReference type="Google" id="ProtNLM"/>
    </source>
</evidence>